<comment type="cofactor">
    <cofactor evidence="17">
        <name>[4Fe-4S] cluster</name>
        <dbReference type="ChEBI" id="CHEBI:49883"/>
    </cofactor>
    <text evidence="17">Binds 1 [4Fe-4S] cluster.</text>
</comment>
<dbReference type="PROSITE" id="PS51379">
    <property type="entry name" value="4FE4S_FER_2"/>
    <property type="match status" value="1"/>
</dbReference>
<evidence type="ECO:0000256" key="7">
    <source>
        <dbReference type="ARBA" id="ARBA00022485"/>
    </source>
</evidence>
<comment type="catalytic activity">
    <reaction evidence="16 17">
        <text>a quinone + succinate = fumarate + a quinol</text>
        <dbReference type="Rhea" id="RHEA:40523"/>
        <dbReference type="ChEBI" id="CHEBI:24646"/>
        <dbReference type="ChEBI" id="CHEBI:29806"/>
        <dbReference type="ChEBI" id="CHEBI:30031"/>
        <dbReference type="ChEBI" id="CHEBI:132124"/>
        <dbReference type="EC" id="1.3.5.1"/>
    </reaction>
</comment>
<feature type="domain" description="2Fe-2S ferredoxin-type" evidence="18">
    <location>
        <begin position="1"/>
        <end position="97"/>
    </location>
</feature>
<dbReference type="NCBIfam" id="TIGR00384">
    <property type="entry name" value="dhsB"/>
    <property type="match status" value="1"/>
</dbReference>
<evidence type="ECO:0000256" key="9">
    <source>
        <dbReference type="ARBA" id="ARBA00022714"/>
    </source>
</evidence>
<keyword evidence="9 17" id="KW-0001">2Fe-2S</keyword>
<evidence type="ECO:0000256" key="5">
    <source>
        <dbReference type="ARBA" id="ARBA00022131"/>
    </source>
</evidence>
<accession>A0A1Y0D211</accession>
<evidence type="ECO:0000256" key="1">
    <source>
        <dbReference type="ARBA" id="ARBA00002054"/>
    </source>
</evidence>
<dbReference type="GO" id="GO:0009055">
    <property type="term" value="F:electron transfer activity"/>
    <property type="evidence" value="ECO:0007669"/>
    <property type="project" value="InterPro"/>
</dbReference>
<keyword evidence="10 17" id="KW-0479">Metal-binding</keyword>
<comment type="pathway">
    <text evidence="2">Carbohydrate metabolism; tricarboxylic acid cycle; fumarate from succinate (bacterial route): step 1/1.</text>
</comment>
<feature type="domain" description="4Fe-4S ferredoxin-type" evidence="19">
    <location>
        <begin position="139"/>
        <end position="169"/>
    </location>
</feature>
<dbReference type="InterPro" id="IPR050573">
    <property type="entry name" value="SDH/FRD_Iron-Sulfur"/>
</dbReference>
<proteinExistence type="inferred from homology"/>
<organism evidence="20 21">
    <name type="scientific">Oceanisphaera profunda</name>
    <dbReference type="NCBI Taxonomy" id="1416627"/>
    <lineage>
        <taxon>Bacteria</taxon>
        <taxon>Pseudomonadati</taxon>
        <taxon>Pseudomonadota</taxon>
        <taxon>Gammaproteobacteria</taxon>
        <taxon>Aeromonadales</taxon>
        <taxon>Aeromonadaceae</taxon>
        <taxon>Oceanisphaera</taxon>
    </lineage>
</organism>
<dbReference type="InterPro" id="IPR025192">
    <property type="entry name" value="Succ_DH/fum_Rdtase_N"/>
</dbReference>
<evidence type="ECO:0000313" key="20">
    <source>
        <dbReference type="EMBL" id="ART81553.1"/>
    </source>
</evidence>
<dbReference type="PANTHER" id="PTHR11921:SF29">
    <property type="entry name" value="SUCCINATE DEHYDROGENASE [UBIQUINONE] IRON-SULFUR SUBUNIT, MITOCHONDRIAL"/>
    <property type="match status" value="1"/>
</dbReference>
<dbReference type="InterPro" id="IPR012675">
    <property type="entry name" value="Beta-grasp_dom_sf"/>
</dbReference>
<evidence type="ECO:0000256" key="3">
    <source>
        <dbReference type="ARBA" id="ARBA00009433"/>
    </source>
</evidence>
<evidence type="ECO:0000256" key="15">
    <source>
        <dbReference type="ARBA" id="ARBA00023291"/>
    </source>
</evidence>
<dbReference type="NCBIfam" id="NF004616">
    <property type="entry name" value="PRK05950.1"/>
    <property type="match status" value="1"/>
</dbReference>
<dbReference type="PROSITE" id="PS00198">
    <property type="entry name" value="4FE4S_FER_1"/>
    <property type="match status" value="1"/>
</dbReference>
<keyword evidence="12" id="KW-0560">Oxidoreductase</keyword>
<keyword evidence="14 17" id="KW-0411">Iron-sulfur</keyword>
<dbReference type="GO" id="GO:0022904">
    <property type="term" value="P:respiratory electron transport chain"/>
    <property type="evidence" value="ECO:0007669"/>
    <property type="project" value="TreeGrafter"/>
</dbReference>
<dbReference type="SUPFAM" id="SSF54292">
    <property type="entry name" value="2Fe-2S ferredoxin-like"/>
    <property type="match status" value="1"/>
</dbReference>
<dbReference type="RefSeq" id="WP_087034637.1">
    <property type="nucleotide sequence ID" value="NZ_CP021377.1"/>
</dbReference>
<sequence>MQVTISVYRYNPETDAKPYMKDYQLEVAEGSDMMVLDALLALKEQDPSLSFRRSCREGVCGSDGMNMNGKNGLACITPLSTLLKQGNKIVVRPLPGLPVVRDLVIDLTQFYTQWEKIKPFLIADEKLPPAREHLQSPAEREKLDGLYECILCACCSTACPSFWWNPDKFIGPAGLLAAYRWLSDSRDTGTEERLSGMEDAFSVFRCHTIMNCTDVCPKGLNPSKAIGNIKSMLLKRAV</sequence>
<evidence type="ECO:0000313" key="21">
    <source>
        <dbReference type="Proteomes" id="UP000243937"/>
    </source>
</evidence>
<dbReference type="Pfam" id="PF13085">
    <property type="entry name" value="Fer2_3"/>
    <property type="match status" value="1"/>
</dbReference>
<dbReference type="GO" id="GO:0006099">
    <property type="term" value="P:tricarboxylic acid cycle"/>
    <property type="evidence" value="ECO:0007669"/>
    <property type="project" value="UniProtKB-KW"/>
</dbReference>
<dbReference type="FunFam" id="3.10.20.30:FF:000004">
    <property type="entry name" value="Succinate dehydrogenase iron-sulfur subunit"/>
    <property type="match status" value="1"/>
</dbReference>
<dbReference type="GO" id="GO:0051537">
    <property type="term" value="F:2 iron, 2 sulfur cluster binding"/>
    <property type="evidence" value="ECO:0007669"/>
    <property type="project" value="UniProtKB-KW"/>
</dbReference>
<dbReference type="AlphaFoldDB" id="A0A1Y0D211"/>
<keyword evidence="7 17" id="KW-0004">4Fe-4S</keyword>
<reference evidence="20 21" key="1">
    <citation type="journal article" date="2014" name="Int. J. Syst. Evol. Microbiol.">
        <title>Oceanisphaera profunda sp. nov., a marine bacterium isolated from deep-sea sediment, and emended description of the genus Oceanisphaera.</title>
        <authorList>
            <person name="Xu Z."/>
            <person name="Zhang X.Y."/>
            <person name="Su H.N."/>
            <person name="Yu Z.C."/>
            <person name="Liu C."/>
            <person name="Li H."/>
            <person name="Chen X.L."/>
            <person name="Song X.Y."/>
            <person name="Xie B.B."/>
            <person name="Qin Q.L."/>
            <person name="Zhou B.C."/>
            <person name="Shi M."/>
            <person name="Huang Y."/>
            <person name="Zhang Y.Z."/>
        </authorList>
    </citation>
    <scope>NUCLEOTIDE SEQUENCE [LARGE SCALE GENOMIC DNA]</scope>
    <source>
        <strain evidence="20 21">SM1222</strain>
    </source>
</reference>
<dbReference type="Gene3D" id="1.10.1060.10">
    <property type="entry name" value="Alpha-helical ferredoxin"/>
    <property type="match status" value="1"/>
</dbReference>
<dbReference type="InterPro" id="IPR036010">
    <property type="entry name" value="2Fe-2S_ferredoxin-like_sf"/>
</dbReference>
<dbReference type="Proteomes" id="UP000243937">
    <property type="component" value="Chromosome"/>
</dbReference>
<dbReference type="InterPro" id="IPR009051">
    <property type="entry name" value="Helical_ferredxn"/>
</dbReference>
<evidence type="ECO:0000256" key="10">
    <source>
        <dbReference type="ARBA" id="ARBA00022723"/>
    </source>
</evidence>
<dbReference type="GO" id="GO:0046872">
    <property type="term" value="F:metal ion binding"/>
    <property type="evidence" value="ECO:0007669"/>
    <property type="project" value="UniProtKB-KW"/>
</dbReference>
<dbReference type="PANTHER" id="PTHR11921">
    <property type="entry name" value="SUCCINATE DEHYDROGENASE IRON-SULFUR PROTEIN"/>
    <property type="match status" value="1"/>
</dbReference>
<evidence type="ECO:0000259" key="18">
    <source>
        <dbReference type="PROSITE" id="PS51085"/>
    </source>
</evidence>
<dbReference type="InterPro" id="IPR017896">
    <property type="entry name" value="4Fe4S_Fe-S-bd"/>
</dbReference>
<name>A0A1Y0D211_9GAMM</name>
<protein>
    <recommendedName>
        <fullName evidence="5 17">Succinate dehydrogenase iron-sulfur subunit</fullName>
        <ecNumber evidence="4 17">1.3.5.1</ecNumber>
    </recommendedName>
</protein>
<dbReference type="PROSITE" id="PS51085">
    <property type="entry name" value="2FE2S_FER_2"/>
    <property type="match status" value="1"/>
</dbReference>
<dbReference type="InterPro" id="IPR004489">
    <property type="entry name" value="Succ_DH/fum_Rdtase_Fe-S"/>
</dbReference>
<dbReference type="GO" id="GO:0051538">
    <property type="term" value="F:3 iron, 4 sulfur cluster binding"/>
    <property type="evidence" value="ECO:0007669"/>
    <property type="project" value="UniProtKB-KW"/>
</dbReference>
<dbReference type="KEGG" id="opf:CBP31_02005"/>
<evidence type="ECO:0000256" key="12">
    <source>
        <dbReference type="ARBA" id="ARBA00023002"/>
    </source>
</evidence>
<evidence type="ECO:0000256" key="2">
    <source>
        <dbReference type="ARBA" id="ARBA00004894"/>
    </source>
</evidence>
<dbReference type="OrthoDB" id="9804391at2"/>
<dbReference type="Pfam" id="PF13534">
    <property type="entry name" value="Fer4_17"/>
    <property type="match status" value="1"/>
</dbReference>
<dbReference type="GO" id="GO:0008177">
    <property type="term" value="F:succinate dehydrogenase (quinone) activity"/>
    <property type="evidence" value="ECO:0007669"/>
    <property type="project" value="UniProtKB-EC"/>
</dbReference>
<dbReference type="FunFam" id="1.10.1060.10:FF:000001">
    <property type="entry name" value="Succinate dehydrogenase iron-sulfur subunit SdhB"/>
    <property type="match status" value="1"/>
</dbReference>
<evidence type="ECO:0000256" key="17">
    <source>
        <dbReference type="RuleBase" id="RU361237"/>
    </source>
</evidence>
<evidence type="ECO:0000256" key="11">
    <source>
        <dbReference type="ARBA" id="ARBA00022982"/>
    </source>
</evidence>
<keyword evidence="11" id="KW-0249">Electron transport</keyword>
<evidence type="ECO:0000256" key="8">
    <source>
        <dbReference type="ARBA" id="ARBA00022532"/>
    </source>
</evidence>
<dbReference type="InterPro" id="IPR001041">
    <property type="entry name" value="2Fe-2S_ferredoxin-type"/>
</dbReference>
<evidence type="ECO:0000256" key="14">
    <source>
        <dbReference type="ARBA" id="ARBA00023014"/>
    </source>
</evidence>
<keyword evidence="8" id="KW-0816">Tricarboxylic acid cycle</keyword>
<dbReference type="EMBL" id="CP021377">
    <property type="protein sequence ID" value="ART81553.1"/>
    <property type="molecule type" value="Genomic_DNA"/>
</dbReference>
<gene>
    <name evidence="20" type="primary">sdhB</name>
    <name evidence="20" type="ORF">CBP31_02005</name>
</gene>
<keyword evidence="13 17" id="KW-0408">Iron</keyword>
<comment type="function">
    <text evidence="1">Two distinct, membrane-bound, FAD-containing enzymes are responsible for the catalysis of fumarate and succinate interconversion; the fumarate reductase is used in anaerobic growth, and the succinate dehydrogenase is used in aerobic growth.</text>
</comment>
<dbReference type="SUPFAM" id="SSF46548">
    <property type="entry name" value="alpha-helical ferredoxin"/>
    <property type="match status" value="1"/>
</dbReference>
<evidence type="ECO:0000256" key="13">
    <source>
        <dbReference type="ARBA" id="ARBA00023004"/>
    </source>
</evidence>
<evidence type="ECO:0000256" key="6">
    <source>
        <dbReference type="ARBA" id="ARBA00022448"/>
    </source>
</evidence>
<dbReference type="GO" id="GO:0051539">
    <property type="term" value="F:4 iron, 4 sulfur cluster binding"/>
    <property type="evidence" value="ECO:0007669"/>
    <property type="project" value="UniProtKB-KW"/>
</dbReference>
<comment type="cofactor">
    <cofactor evidence="17">
        <name>[2Fe-2S] cluster</name>
        <dbReference type="ChEBI" id="CHEBI:190135"/>
    </cofactor>
    <text evidence="17">Binds 1 [2Fe-2S] cluster.</text>
</comment>
<dbReference type="InterPro" id="IPR017900">
    <property type="entry name" value="4Fe4S_Fe_S_CS"/>
</dbReference>
<keyword evidence="6" id="KW-0813">Transport</keyword>
<comment type="cofactor">
    <cofactor evidence="17">
        <name>[3Fe-4S] cluster</name>
        <dbReference type="ChEBI" id="CHEBI:21137"/>
    </cofactor>
    <text evidence="17">Binds 1 [3Fe-4S] cluster.</text>
</comment>
<evidence type="ECO:0000256" key="16">
    <source>
        <dbReference type="ARBA" id="ARBA00049220"/>
    </source>
</evidence>
<dbReference type="Gene3D" id="3.10.20.30">
    <property type="match status" value="1"/>
</dbReference>
<keyword evidence="21" id="KW-1185">Reference proteome</keyword>
<keyword evidence="15 17" id="KW-0003">3Fe-4S</keyword>
<evidence type="ECO:0000256" key="4">
    <source>
        <dbReference type="ARBA" id="ARBA00012792"/>
    </source>
</evidence>
<evidence type="ECO:0000259" key="19">
    <source>
        <dbReference type="PROSITE" id="PS51379"/>
    </source>
</evidence>
<comment type="similarity">
    <text evidence="3 17">Belongs to the succinate dehydrogenase/fumarate reductase iron-sulfur protein family.</text>
</comment>
<dbReference type="EC" id="1.3.5.1" evidence="4 17"/>